<gene>
    <name evidence="3" type="ORF">BBOH_0662</name>
</gene>
<feature type="domain" description="LytR/CpsA/Psr regulator C-terminal" evidence="2">
    <location>
        <begin position="83"/>
        <end position="167"/>
    </location>
</feature>
<sequence>MPQNMDELQARRQYVRRRQKHVFSIVSAALVAAFVISLLFVTGVVGNRKHAAPSARPNFGAPSVCAPAAQDGQPAKYLQPSIVRVRVLNGTKFVGFARAVGGALENREFQITDILNYKSNAIERTTIYYGVNAINQAYTVNANFNDAKMVMDNRQDDLIDVVVGASFDDLTPKKSTPTVNTQIASINGCTPIDKVDKGKLPAVTMPYQG</sequence>
<reference evidence="3 4" key="1">
    <citation type="submission" date="2014-03" db="EMBL/GenBank/DDBJ databases">
        <title>Genomics of Bifidobacteria.</title>
        <authorList>
            <person name="Ventura M."/>
            <person name="Milani C."/>
            <person name="Lugli G.A."/>
        </authorList>
    </citation>
    <scope>NUCLEOTIDE SEQUENCE [LARGE SCALE GENOMIC DNA]</scope>
    <source>
        <strain evidence="3 4">DSM 22767</strain>
    </source>
</reference>
<evidence type="ECO:0000256" key="1">
    <source>
        <dbReference type="SAM" id="Phobius"/>
    </source>
</evidence>
<dbReference type="Pfam" id="PF13399">
    <property type="entry name" value="LytR_C"/>
    <property type="match status" value="1"/>
</dbReference>
<dbReference type="InterPro" id="IPR027381">
    <property type="entry name" value="LytR/CpsA/Psr_C"/>
</dbReference>
<evidence type="ECO:0000313" key="3">
    <source>
        <dbReference type="EMBL" id="KFI45858.1"/>
    </source>
</evidence>
<organism evidence="3 4">
    <name type="scientific">Bifidobacterium bohemicum DSM 22767</name>
    <dbReference type="NCBI Taxonomy" id="1437606"/>
    <lineage>
        <taxon>Bacteria</taxon>
        <taxon>Bacillati</taxon>
        <taxon>Actinomycetota</taxon>
        <taxon>Actinomycetes</taxon>
        <taxon>Bifidobacteriales</taxon>
        <taxon>Bifidobacteriaceae</taxon>
        <taxon>Bifidobacterium</taxon>
    </lineage>
</organism>
<dbReference type="RefSeq" id="WP_033522285.1">
    <property type="nucleotide sequence ID" value="NZ_JDUS01000019.1"/>
</dbReference>
<dbReference type="eggNOG" id="ENOG5032WRF">
    <property type="taxonomic scope" value="Bacteria"/>
</dbReference>
<accession>A0A086ZH58</accession>
<keyword evidence="1" id="KW-0472">Membrane</keyword>
<dbReference type="EMBL" id="JGYP01000002">
    <property type="protein sequence ID" value="KFI45858.1"/>
    <property type="molecule type" value="Genomic_DNA"/>
</dbReference>
<dbReference type="AlphaFoldDB" id="A0A086ZH58"/>
<dbReference type="Gene3D" id="3.30.70.2390">
    <property type="match status" value="1"/>
</dbReference>
<evidence type="ECO:0000313" key="4">
    <source>
        <dbReference type="Proteomes" id="UP000029096"/>
    </source>
</evidence>
<comment type="caution">
    <text evidence="3">The sequence shown here is derived from an EMBL/GenBank/DDBJ whole genome shotgun (WGS) entry which is preliminary data.</text>
</comment>
<proteinExistence type="predicted"/>
<keyword evidence="4" id="KW-1185">Reference proteome</keyword>
<feature type="transmembrane region" description="Helical" evidence="1">
    <location>
        <begin position="21"/>
        <end position="46"/>
    </location>
</feature>
<protein>
    <recommendedName>
        <fullName evidence="2">LytR/CpsA/Psr regulator C-terminal domain-containing protein</fullName>
    </recommendedName>
</protein>
<evidence type="ECO:0000259" key="2">
    <source>
        <dbReference type="Pfam" id="PF13399"/>
    </source>
</evidence>
<dbReference type="OrthoDB" id="3267444at2"/>
<dbReference type="STRING" id="1437606.BBOH_0662"/>
<dbReference type="Proteomes" id="UP000029096">
    <property type="component" value="Unassembled WGS sequence"/>
</dbReference>
<name>A0A086ZH58_9BIFI</name>
<keyword evidence="1" id="KW-0812">Transmembrane</keyword>
<keyword evidence="1" id="KW-1133">Transmembrane helix</keyword>